<proteinExistence type="predicted"/>
<organism evidence="1 2">
    <name type="scientific">Dinoponera quadriceps</name>
    <name type="common">South American ant</name>
    <dbReference type="NCBI Taxonomy" id="609295"/>
    <lineage>
        <taxon>Eukaryota</taxon>
        <taxon>Metazoa</taxon>
        <taxon>Ecdysozoa</taxon>
        <taxon>Arthropoda</taxon>
        <taxon>Hexapoda</taxon>
        <taxon>Insecta</taxon>
        <taxon>Pterygota</taxon>
        <taxon>Neoptera</taxon>
        <taxon>Endopterygota</taxon>
        <taxon>Hymenoptera</taxon>
        <taxon>Apocrita</taxon>
        <taxon>Aculeata</taxon>
        <taxon>Formicoidea</taxon>
        <taxon>Formicidae</taxon>
        <taxon>Ponerinae</taxon>
        <taxon>Ponerini</taxon>
        <taxon>Dinoponera</taxon>
    </lineage>
</organism>
<dbReference type="RefSeq" id="XP_014484287.1">
    <property type="nucleotide sequence ID" value="XM_014628801.1"/>
</dbReference>
<dbReference type="AlphaFoldDB" id="A0A6P3Y1V6"/>
<name>A0A6P3Y1V6_DINQU</name>
<evidence type="ECO:0000313" key="2">
    <source>
        <dbReference type="RefSeq" id="XP_014484287.1"/>
    </source>
</evidence>
<keyword evidence="1" id="KW-1185">Reference proteome</keyword>
<protein>
    <submittedName>
        <fullName evidence="2">Uncharacterized protein LOC106749398</fullName>
    </submittedName>
</protein>
<gene>
    <name evidence="2" type="primary">LOC106749398</name>
</gene>
<dbReference type="Proteomes" id="UP000515204">
    <property type="component" value="Unplaced"/>
</dbReference>
<sequence>MDALTSRFFYSSNLTARRLAANLNRIPHQNHSHLCPLSARLAAETAQNLPRRNCAQRDLLDFCYRFAVQIAPLDFC</sequence>
<dbReference type="KEGG" id="dqu:106749398"/>
<accession>A0A6P3Y1V6</accession>
<dbReference type="GeneID" id="106749398"/>
<reference evidence="2" key="1">
    <citation type="submission" date="2025-08" db="UniProtKB">
        <authorList>
            <consortium name="RefSeq"/>
        </authorList>
    </citation>
    <scope>IDENTIFICATION</scope>
</reference>
<evidence type="ECO:0000313" key="1">
    <source>
        <dbReference type="Proteomes" id="UP000515204"/>
    </source>
</evidence>